<keyword evidence="2" id="KW-0433">Leucine-rich repeat</keyword>
<name>A0A8J4BVN9_9CHLO</name>
<feature type="non-terminal residue" evidence="4">
    <location>
        <position position="188"/>
    </location>
</feature>
<dbReference type="Gene3D" id="3.80.10.10">
    <property type="entry name" value="Ribonuclease Inhibitor"/>
    <property type="match status" value="1"/>
</dbReference>
<evidence type="ECO:0000256" key="2">
    <source>
        <dbReference type="ARBA" id="ARBA00022614"/>
    </source>
</evidence>
<dbReference type="Pfam" id="PF13855">
    <property type="entry name" value="LRR_8"/>
    <property type="match status" value="1"/>
</dbReference>
<dbReference type="SUPFAM" id="SSF52075">
    <property type="entry name" value="Outer arm dynein light chain 1"/>
    <property type="match status" value="1"/>
</dbReference>
<dbReference type="PANTHER" id="PTHR48051:SF1">
    <property type="entry name" value="RAS SUPPRESSOR PROTEIN 1"/>
    <property type="match status" value="1"/>
</dbReference>
<accession>A0A8J4BVN9</accession>
<keyword evidence="5" id="KW-1185">Reference proteome</keyword>
<organism evidence="4 5">
    <name type="scientific">Volvox africanus</name>
    <dbReference type="NCBI Taxonomy" id="51714"/>
    <lineage>
        <taxon>Eukaryota</taxon>
        <taxon>Viridiplantae</taxon>
        <taxon>Chlorophyta</taxon>
        <taxon>core chlorophytes</taxon>
        <taxon>Chlorophyceae</taxon>
        <taxon>CS clade</taxon>
        <taxon>Chlamydomonadales</taxon>
        <taxon>Volvocaceae</taxon>
        <taxon>Volvox</taxon>
    </lineage>
</organism>
<dbReference type="SMART" id="SM00369">
    <property type="entry name" value="LRR_TYP"/>
    <property type="match status" value="2"/>
</dbReference>
<evidence type="ECO:0000256" key="1">
    <source>
        <dbReference type="ARBA" id="ARBA00004430"/>
    </source>
</evidence>
<comment type="subcellular location">
    <subcellularLocation>
        <location evidence="1">Cytoplasm</location>
        <location evidence="1">Cytoskeleton</location>
        <location evidence="1">Cilium axoneme</location>
    </subcellularLocation>
</comment>
<dbReference type="InterPro" id="IPR050216">
    <property type="entry name" value="LRR_domain-containing"/>
</dbReference>
<dbReference type="InterPro" id="IPR032675">
    <property type="entry name" value="LRR_dom_sf"/>
</dbReference>
<reference evidence="4" key="1">
    <citation type="journal article" date="2021" name="Proc. Natl. Acad. Sci. U.S.A.">
        <title>Three genomes in the algal genus Volvox reveal the fate of a haploid sex-determining region after a transition to homothallism.</title>
        <authorList>
            <person name="Yamamoto K."/>
            <person name="Hamaji T."/>
            <person name="Kawai-Toyooka H."/>
            <person name="Matsuzaki R."/>
            <person name="Takahashi F."/>
            <person name="Nishimura Y."/>
            <person name="Kawachi M."/>
            <person name="Noguchi H."/>
            <person name="Minakuchi Y."/>
            <person name="Umen J.G."/>
            <person name="Toyoda A."/>
            <person name="Nozaki H."/>
        </authorList>
    </citation>
    <scope>NUCLEOTIDE SEQUENCE</scope>
    <source>
        <strain evidence="4">NIES-3780</strain>
    </source>
</reference>
<keyword evidence="3" id="KW-0677">Repeat</keyword>
<proteinExistence type="predicted"/>
<gene>
    <name evidence="4" type="ORF">Vafri_21420</name>
</gene>
<dbReference type="PANTHER" id="PTHR48051">
    <property type="match status" value="1"/>
</dbReference>
<evidence type="ECO:0000256" key="3">
    <source>
        <dbReference type="ARBA" id="ARBA00022737"/>
    </source>
</evidence>
<dbReference type="GO" id="GO:0005930">
    <property type="term" value="C:axoneme"/>
    <property type="evidence" value="ECO:0007669"/>
    <property type="project" value="UniProtKB-SubCell"/>
</dbReference>
<dbReference type="PROSITE" id="PS51450">
    <property type="entry name" value="LRR"/>
    <property type="match status" value="1"/>
</dbReference>
<dbReference type="InterPro" id="IPR003591">
    <property type="entry name" value="Leu-rich_rpt_typical-subtyp"/>
</dbReference>
<dbReference type="Proteomes" id="UP000747399">
    <property type="component" value="Unassembled WGS sequence"/>
</dbReference>
<dbReference type="EMBL" id="BNCO01000110">
    <property type="protein sequence ID" value="GIL68167.1"/>
    <property type="molecule type" value="Genomic_DNA"/>
</dbReference>
<dbReference type="InterPro" id="IPR001611">
    <property type="entry name" value="Leu-rich_rpt"/>
</dbReference>
<feature type="non-terminal residue" evidence="4">
    <location>
        <position position="1"/>
    </location>
</feature>
<sequence length="188" mass="20480">NKLLRLPTALLPATHGQLPSHVPYSRDDITAAAAAAATSSAAAPRARQRHNLLPTLSPPLRSAVPCHPLLVLDLAFNCLAELDCGISRLTSLHVLDLSYNPLTSLPSTFSALRRLRSLSVRGNLLRTFPPSLTALSRLSYLDVAAQMTLRQEPGRGVGLVGRREEQRLATNCLQDQSLTWAPWEEPHT</sequence>
<dbReference type="AlphaFoldDB" id="A0A8J4BVN9"/>
<protein>
    <submittedName>
        <fullName evidence="4">Uncharacterized protein</fullName>
    </submittedName>
</protein>
<evidence type="ECO:0000313" key="5">
    <source>
        <dbReference type="Proteomes" id="UP000747399"/>
    </source>
</evidence>
<comment type="caution">
    <text evidence="4">The sequence shown here is derived from an EMBL/GenBank/DDBJ whole genome shotgun (WGS) entry which is preliminary data.</text>
</comment>
<evidence type="ECO:0000313" key="4">
    <source>
        <dbReference type="EMBL" id="GIL68167.1"/>
    </source>
</evidence>